<dbReference type="PANTHER" id="PTHR37610">
    <property type="entry name" value="CCHC-TYPE DOMAIN-CONTAINING PROTEIN"/>
    <property type="match status" value="1"/>
</dbReference>
<comment type="caution">
    <text evidence="5">The sequence shown here is derived from an EMBL/GenBank/DDBJ whole genome shotgun (WGS) entry which is preliminary data.</text>
</comment>
<dbReference type="Pfam" id="PF07727">
    <property type="entry name" value="RVT_2"/>
    <property type="match status" value="1"/>
</dbReference>
<reference evidence="5" key="1">
    <citation type="journal article" date="2019" name="Sci. Rep.">
        <title>Draft genome of Tanacetum cinerariifolium, the natural source of mosquito coil.</title>
        <authorList>
            <person name="Yamashiro T."/>
            <person name="Shiraishi A."/>
            <person name="Satake H."/>
            <person name="Nakayama K."/>
        </authorList>
    </citation>
    <scope>NUCLEOTIDE SEQUENCE</scope>
</reference>
<dbReference type="EMBL" id="BKCJ010003616">
    <property type="protein sequence ID" value="GEU56157.1"/>
    <property type="molecule type" value="Genomic_DNA"/>
</dbReference>
<dbReference type="InterPro" id="IPR036264">
    <property type="entry name" value="Bact_exopeptidase_dim_dom"/>
</dbReference>
<dbReference type="InterPro" id="IPR043502">
    <property type="entry name" value="DNA/RNA_pol_sf"/>
</dbReference>
<evidence type="ECO:0000259" key="4">
    <source>
        <dbReference type="Pfam" id="PF14244"/>
    </source>
</evidence>
<feature type="domain" description="Retrotransposon Copia-like N-terminal" evidence="4">
    <location>
        <begin position="24"/>
        <end position="69"/>
    </location>
</feature>
<evidence type="ECO:0000256" key="1">
    <source>
        <dbReference type="SAM" id="MobiDB-lite"/>
    </source>
</evidence>
<dbReference type="InterPro" id="IPR029472">
    <property type="entry name" value="Copia-like_N"/>
</dbReference>
<dbReference type="InterPro" id="IPR013103">
    <property type="entry name" value="RVT_2"/>
</dbReference>
<sequence length="590" mass="65920">MVGPSNSEDLISSLYLRNPLHLQNSDFNSNTIVFVKLTSAENYMVWAGAMKLAINTRNKTGFIDGSCVKSAYANSHALSNQWERCNSIVLSWLLNSVSKDLFLGQIFSNNASERRISLRLSIFFFWFCTKPQVSSFAAKSNNWSNNGNKKTNNNKRFGNSRNNMGPNPNFHYINYQKIRHNVDRCFDIIGYPTGPNDDGRVFQAPNDEGSAQPCSSSVDDSEVNLATSMGDHSSSEGSVPSNSDLIEDVYMTLPPGFDNDKSKSKYDYSLFTKKSNNVFIMLLVYVDDIIITGNDVNEIDKFKVFLKSKFQIKDLGKLKYFLGIEVLDNKGVNTNDDPLLLNIGNYQRLVGKLIYLTNTRPDIAYVVYYLSQFMHSPLNSHLDAAMRVSRSFAEAEYKSMASATCEVEVVMLEATWGSLVKIEKEKFRRINWHLYLCVAVVVMVSMWLSSILRKVSSVDLAFLPYEVFACSTGDQLLPQPMATVDVNGPSIRNREHYGDAIHAPNADASSNWQSGSGVSVMCVTGGGALNVIPPYVELGGTLRSCKTKGMQRLHQRLKEVEDPMLEHDKVEGTKTISDSCILKLSDGTEK</sequence>
<protein>
    <submittedName>
        <fullName evidence="5">Uncharacterized protein</fullName>
    </submittedName>
</protein>
<gene>
    <name evidence="5" type="ORF">Tci_028135</name>
</gene>
<evidence type="ECO:0000313" key="5">
    <source>
        <dbReference type="EMBL" id="GEU56157.1"/>
    </source>
</evidence>
<dbReference type="SUPFAM" id="SSF56672">
    <property type="entry name" value="DNA/RNA polymerases"/>
    <property type="match status" value="1"/>
</dbReference>
<evidence type="ECO:0000259" key="3">
    <source>
        <dbReference type="Pfam" id="PF07727"/>
    </source>
</evidence>
<feature type="transmembrane region" description="Helical" evidence="2">
    <location>
        <begin position="432"/>
        <end position="452"/>
    </location>
</feature>
<evidence type="ECO:0000256" key="2">
    <source>
        <dbReference type="SAM" id="Phobius"/>
    </source>
</evidence>
<dbReference type="Gene3D" id="3.30.70.360">
    <property type="match status" value="1"/>
</dbReference>
<organism evidence="5">
    <name type="scientific">Tanacetum cinerariifolium</name>
    <name type="common">Dalmatian daisy</name>
    <name type="synonym">Chrysanthemum cinerariifolium</name>
    <dbReference type="NCBI Taxonomy" id="118510"/>
    <lineage>
        <taxon>Eukaryota</taxon>
        <taxon>Viridiplantae</taxon>
        <taxon>Streptophyta</taxon>
        <taxon>Embryophyta</taxon>
        <taxon>Tracheophyta</taxon>
        <taxon>Spermatophyta</taxon>
        <taxon>Magnoliopsida</taxon>
        <taxon>eudicotyledons</taxon>
        <taxon>Gunneridae</taxon>
        <taxon>Pentapetalae</taxon>
        <taxon>asterids</taxon>
        <taxon>campanulids</taxon>
        <taxon>Asterales</taxon>
        <taxon>Asteraceae</taxon>
        <taxon>Asteroideae</taxon>
        <taxon>Anthemideae</taxon>
        <taxon>Anthemidinae</taxon>
        <taxon>Tanacetum</taxon>
    </lineage>
</organism>
<feature type="region of interest" description="Disordered" evidence="1">
    <location>
        <begin position="140"/>
        <end position="165"/>
    </location>
</feature>
<feature type="domain" description="Reverse transcriptase Ty1/copia-type" evidence="3">
    <location>
        <begin position="268"/>
        <end position="332"/>
    </location>
</feature>
<dbReference type="PANTHER" id="PTHR37610:SF78">
    <property type="entry name" value="GAG-POLYPEPTIDE OF LTR COPIA-TYPE-RELATED"/>
    <property type="match status" value="1"/>
</dbReference>
<dbReference type="SUPFAM" id="SSF55031">
    <property type="entry name" value="Bacterial exopeptidase dimerisation domain"/>
    <property type="match status" value="1"/>
</dbReference>
<keyword evidence="2" id="KW-1133">Transmembrane helix</keyword>
<feature type="compositionally biased region" description="Low complexity" evidence="1">
    <location>
        <begin position="140"/>
        <end position="163"/>
    </location>
</feature>
<feature type="region of interest" description="Disordered" evidence="1">
    <location>
        <begin position="197"/>
        <end position="219"/>
    </location>
</feature>
<keyword evidence="2" id="KW-0812">Transmembrane</keyword>
<name>A0A6L2L5L7_TANCI</name>
<keyword evidence="2" id="KW-0472">Membrane</keyword>
<dbReference type="Pfam" id="PF14244">
    <property type="entry name" value="Retrotran_gag_3"/>
    <property type="match status" value="1"/>
</dbReference>
<accession>A0A6L2L5L7</accession>
<proteinExistence type="predicted"/>
<dbReference type="AlphaFoldDB" id="A0A6L2L5L7"/>